<dbReference type="PROSITE" id="PS00809">
    <property type="entry name" value="ADP_GLC_PYROPHOSPH_2"/>
    <property type="match status" value="1"/>
</dbReference>
<keyword evidence="3" id="KW-0119">Carbohydrate metabolism</keyword>
<dbReference type="Gene3D" id="3.90.550.10">
    <property type="entry name" value="Spore Coat Polysaccharide Biosynthesis Protein SpsA, Chain A"/>
    <property type="match status" value="1"/>
</dbReference>
<feature type="domain" description="Nucleotidyl transferase" evidence="4">
    <location>
        <begin position="7"/>
        <end position="61"/>
    </location>
</feature>
<reference evidence="5 6" key="1">
    <citation type="submission" date="2018-06" db="EMBL/GenBank/DDBJ databases">
        <authorList>
            <consortium name="Pathogen Informatics"/>
            <person name="Doyle S."/>
        </authorList>
    </citation>
    <scope>NUCLEOTIDE SEQUENCE [LARGE SCALE GENOMIC DNA]</scope>
    <source>
        <strain evidence="5 6">NCTC7307</strain>
    </source>
</reference>
<keyword evidence="6" id="KW-1185">Reference proteome</keyword>
<organism evidence="5 6">
    <name type="scientific">Salmonella enterica subsp. arizonae</name>
    <dbReference type="NCBI Taxonomy" id="59203"/>
    <lineage>
        <taxon>Bacteria</taxon>
        <taxon>Pseudomonadati</taxon>
        <taxon>Pseudomonadota</taxon>
        <taxon>Gammaproteobacteria</taxon>
        <taxon>Enterobacterales</taxon>
        <taxon>Enterobacteriaceae</taxon>
        <taxon>Salmonella</taxon>
    </lineage>
</organism>
<dbReference type="Proteomes" id="UP000248731">
    <property type="component" value="Chromosome 1"/>
</dbReference>
<keyword evidence="5" id="KW-0548">Nucleotidyltransferase</keyword>
<keyword evidence="2" id="KW-0321">Glycogen metabolism</keyword>
<dbReference type="AlphaFoldDB" id="A0A2X4W874"/>
<accession>A0A2X4W874</accession>
<proteinExistence type="predicted"/>
<evidence type="ECO:0000259" key="4">
    <source>
        <dbReference type="Pfam" id="PF00483"/>
    </source>
</evidence>
<keyword evidence="5" id="KW-0808">Transferase</keyword>
<sequence length="63" mass="7271">MNEFVDLLPAQQRMQGENWYRGTADAVTQNLDIIRRYKAEYVVILAGDSYLQAGLLTHVDRSR</sequence>
<dbReference type="EMBL" id="LS483466">
    <property type="protein sequence ID" value="SQI19764.1"/>
    <property type="molecule type" value="Genomic_DNA"/>
</dbReference>
<dbReference type="InterPro" id="IPR005835">
    <property type="entry name" value="NTP_transferase_dom"/>
</dbReference>
<keyword evidence="1" id="KW-0021">Allosteric enzyme</keyword>
<name>A0A2X4W874_SALER</name>
<gene>
    <name evidence="5" type="primary">glgC_2</name>
    <name evidence="5" type="ORF">NCTC7307_00332</name>
</gene>
<evidence type="ECO:0000313" key="6">
    <source>
        <dbReference type="Proteomes" id="UP000248731"/>
    </source>
</evidence>
<dbReference type="EC" id="2.7.7.27" evidence="5"/>
<protein>
    <submittedName>
        <fullName evidence="5">Glucose-1-phosphate adenylyltransferase</fullName>
        <ecNumber evidence="5">2.7.7.27</ecNumber>
    </submittedName>
</protein>
<evidence type="ECO:0000256" key="3">
    <source>
        <dbReference type="ARBA" id="ARBA00023277"/>
    </source>
</evidence>
<dbReference type="GO" id="GO:0005978">
    <property type="term" value="P:glycogen biosynthetic process"/>
    <property type="evidence" value="ECO:0007669"/>
    <property type="project" value="InterPro"/>
</dbReference>
<dbReference type="InterPro" id="IPR005836">
    <property type="entry name" value="ADP_Glu_pyroP_CS"/>
</dbReference>
<dbReference type="InterPro" id="IPR029044">
    <property type="entry name" value="Nucleotide-diphossugar_trans"/>
</dbReference>
<evidence type="ECO:0000256" key="1">
    <source>
        <dbReference type="ARBA" id="ARBA00022533"/>
    </source>
</evidence>
<evidence type="ECO:0000256" key="2">
    <source>
        <dbReference type="ARBA" id="ARBA00022600"/>
    </source>
</evidence>
<dbReference type="Pfam" id="PF00483">
    <property type="entry name" value="NTP_transferase"/>
    <property type="match status" value="1"/>
</dbReference>
<evidence type="ECO:0000313" key="5">
    <source>
        <dbReference type="EMBL" id="SQI19764.1"/>
    </source>
</evidence>
<dbReference type="SUPFAM" id="SSF53448">
    <property type="entry name" value="Nucleotide-diphospho-sugar transferases"/>
    <property type="match status" value="1"/>
</dbReference>
<dbReference type="GO" id="GO:0008878">
    <property type="term" value="F:glucose-1-phosphate adenylyltransferase activity"/>
    <property type="evidence" value="ECO:0007669"/>
    <property type="project" value="UniProtKB-EC"/>
</dbReference>